<evidence type="ECO:0000256" key="4">
    <source>
        <dbReference type="ARBA" id="ARBA00023125"/>
    </source>
</evidence>
<organism evidence="10 11">
    <name type="scientific">Paenibacillus antri</name>
    <dbReference type="NCBI Taxonomy" id="2582848"/>
    <lineage>
        <taxon>Bacteria</taxon>
        <taxon>Bacillati</taxon>
        <taxon>Bacillota</taxon>
        <taxon>Bacilli</taxon>
        <taxon>Bacillales</taxon>
        <taxon>Paenibacillaceae</taxon>
        <taxon>Paenibacillus</taxon>
    </lineage>
</organism>
<dbReference type="PANTHER" id="PTHR48111:SF43">
    <property type="entry name" value="STAGE 0 SPORULATION PROTEIN A HOMOLOG"/>
    <property type="match status" value="1"/>
</dbReference>
<dbReference type="PROSITE" id="PS50110">
    <property type="entry name" value="RESPONSE_REGULATORY"/>
    <property type="match status" value="1"/>
</dbReference>
<sequence>MYRIWIIEDDAKIAALVAAHLSKYGYEAQRIEAYDEVKRRIAGSDRPPHLVVLDINLPKYDGFYICRQIRSVSNVPILFLSARAGEMDQVMAIEHGGDDYVTKPFHLEVLLAKIRGLLRRTYGEYAAAASGAPPREDVAEFQGLFLDRSKLTVEYEGRKAELTPKELQLLGALMTRPGEPVAREALLERLWDDVHFVDDNTLTVNVTRVRKKLEALGTPHAIETVRGVGYRLAARRETP</sequence>
<dbReference type="EMBL" id="VCIW01000023">
    <property type="protein sequence ID" value="TLS49187.1"/>
    <property type="molecule type" value="Genomic_DNA"/>
</dbReference>
<evidence type="ECO:0000256" key="2">
    <source>
        <dbReference type="ARBA" id="ARBA00023012"/>
    </source>
</evidence>
<dbReference type="SMART" id="SM00448">
    <property type="entry name" value="REC"/>
    <property type="match status" value="1"/>
</dbReference>
<accession>A0A5R9FYQ3</accession>
<feature type="domain" description="OmpR/PhoB-type" evidence="9">
    <location>
        <begin position="136"/>
        <end position="234"/>
    </location>
</feature>
<feature type="modified residue" description="4-aspartylphosphate" evidence="6">
    <location>
        <position position="54"/>
    </location>
</feature>
<dbReference type="GO" id="GO:0000976">
    <property type="term" value="F:transcription cis-regulatory region binding"/>
    <property type="evidence" value="ECO:0007669"/>
    <property type="project" value="TreeGrafter"/>
</dbReference>
<dbReference type="SMART" id="SM00862">
    <property type="entry name" value="Trans_reg_C"/>
    <property type="match status" value="1"/>
</dbReference>
<dbReference type="InterPro" id="IPR039420">
    <property type="entry name" value="WalR-like"/>
</dbReference>
<dbReference type="Pfam" id="PF00486">
    <property type="entry name" value="Trans_reg_C"/>
    <property type="match status" value="1"/>
</dbReference>
<dbReference type="AlphaFoldDB" id="A0A5R9FYQ3"/>
<keyword evidence="2" id="KW-0902">Two-component regulatory system</keyword>
<dbReference type="InterPro" id="IPR036388">
    <property type="entry name" value="WH-like_DNA-bd_sf"/>
</dbReference>
<keyword evidence="5" id="KW-0804">Transcription</keyword>
<dbReference type="SUPFAM" id="SSF52172">
    <property type="entry name" value="CheY-like"/>
    <property type="match status" value="1"/>
</dbReference>
<dbReference type="InterPro" id="IPR011006">
    <property type="entry name" value="CheY-like_superfamily"/>
</dbReference>
<dbReference type="SUPFAM" id="SSF46894">
    <property type="entry name" value="C-terminal effector domain of the bipartite response regulators"/>
    <property type="match status" value="1"/>
</dbReference>
<protein>
    <submittedName>
        <fullName evidence="10">Response regulator transcription factor</fullName>
    </submittedName>
</protein>
<evidence type="ECO:0000256" key="3">
    <source>
        <dbReference type="ARBA" id="ARBA00023015"/>
    </source>
</evidence>
<dbReference type="InterPro" id="IPR001789">
    <property type="entry name" value="Sig_transdc_resp-reg_receiver"/>
</dbReference>
<dbReference type="InterPro" id="IPR001867">
    <property type="entry name" value="OmpR/PhoB-type_DNA-bd"/>
</dbReference>
<keyword evidence="3" id="KW-0805">Transcription regulation</keyword>
<dbReference type="Proteomes" id="UP000309676">
    <property type="component" value="Unassembled WGS sequence"/>
</dbReference>
<evidence type="ECO:0000259" key="8">
    <source>
        <dbReference type="PROSITE" id="PS50110"/>
    </source>
</evidence>
<proteinExistence type="predicted"/>
<evidence type="ECO:0000259" key="9">
    <source>
        <dbReference type="PROSITE" id="PS51755"/>
    </source>
</evidence>
<keyword evidence="4 7" id="KW-0238">DNA-binding</keyword>
<dbReference type="PROSITE" id="PS51755">
    <property type="entry name" value="OMPR_PHOB"/>
    <property type="match status" value="1"/>
</dbReference>
<dbReference type="PANTHER" id="PTHR48111">
    <property type="entry name" value="REGULATOR OF RPOS"/>
    <property type="match status" value="1"/>
</dbReference>
<evidence type="ECO:0000256" key="6">
    <source>
        <dbReference type="PROSITE-ProRule" id="PRU00169"/>
    </source>
</evidence>
<dbReference type="GO" id="GO:0000156">
    <property type="term" value="F:phosphorelay response regulator activity"/>
    <property type="evidence" value="ECO:0007669"/>
    <property type="project" value="TreeGrafter"/>
</dbReference>
<keyword evidence="1 6" id="KW-0597">Phosphoprotein</keyword>
<gene>
    <name evidence="10" type="ORF">FE782_26510</name>
</gene>
<dbReference type="Gene3D" id="3.40.50.2300">
    <property type="match status" value="1"/>
</dbReference>
<keyword evidence="11" id="KW-1185">Reference proteome</keyword>
<dbReference type="InterPro" id="IPR016032">
    <property type="entry name" value="Sig_transdc_resp-reg_C-effctor"/>
</dbReference>
<dbReference type="CDD" id="cd18159">
    <property type="entry name" value="REC_OmpR_NsrR-like"/>
    <property type="match status" value="1"/>
</dbReference>
<feature type="DNA-binding region" description="OmpR/PhoB-type" evidence="7">
    <location>
        <begin position="136"/>
        <end position="234"/>
    </location>
</feature>
<dbReference type="GO" id="GO:0032993">
    <property type="term" value="C:protein-DNA complex"/>
    <property type="evidence" value="ECO:0007669"/>
    <property type="project" value="TreeGrafter"/>
</dbReference>
<dbReference type="Pfam" id="PF00072">
    <property type="entry name" value="Response_reg"/>
    <property type="match status" value="1"/>
</dbReference>
<dbReference type="CDD" id="cd00383">
    <property type="entry name" value="trans_reg_C"/>
    <property type="match status" value="1"/>
</dbReference>
<reference evidence="10 11" key="1">
    <citation type="submission" date="2019-05" db="EMBL/GenBank/DDBJ databases">
        <authorList>
            <person name="Narsing Rao M.P."/>
            <person name="Li W.J."/>
        </authorList>
    </citation>
    <scope>NUCLEOTIDE SEQUENCE [LARGE SCALE GENOMIC DNA]</scope>
    <source>
        <strain evidence="10 11">SYSU_K30003</strain>
    </source>
</reference>
<evidence type="ECO:0000256" key="7">
    <source>
        <dbReference type="PROSITE-ProRule" id="PRU01091"/>
    </source>
</evidence>
<dbReference type="OrthoDB" id="9790442at2"/>
<name>A0A5R9FYQ3_9BACL</name>
<dbReference type="GO" id="GO:0005829">
    <property type="term" value="C:cytosol"/>
    <property type="evidence" value="ECO:0007669"/>
    <property type="project" value="TreeGrafter"/>
</dbReference>
<dbReference type="Gene3D" id="6.10.250.690">
    <property type="match status" value="1"/>
</dbReference>
<dbReference type="Gene3D" id="1.10.10.10">
    <property type="entry name" value="Winged helix-like DNA-binding domain superfamily/Winged helix DNA-binding domain"/>
    <property type="match status" value="1"/>
</dbReference>
<dbReference type="RefSeq" id="WP_138197385.1">
    <property type="nucleotide sequence ID" value="NZ_VCIW01000023.1"/>
</dbReference>
<evidence type="ECO:0000256" key="1">
    <source>
        <dbReference type="ARBA" id="ARBA00022553"/>
    </source>
</evidence>
<dbReference type="GO" id="GO:0006355">
    <property type="term" value="P:regulation of DNA-templated transcription"/>
    <property type="evidence" value="ECO:0007669"/>
    <property type="project" value="InterPro"/>
</dbReference>
<evidence type="ECO:0000313" key="10">
    <source>
        <dbReference type="EMBL" id="TLS49187.1"/>
    </source>
</evidence>
<comment type="caution">
    <text evidence="10">The sequence shown here is derived from an EMBL/GenBank/DDBJ whole genome shotgun (WGS) entry which is preliminary data.</text>
</comment>
<feature type="domain" description="Response regulatory" evidence="8">
    <location>
        <begin position="3"/>
        <end position="118"/>
    </location>
</feature>
<evidence type="ECO:0000313" key="11">
    <source>
        <dbReference type="Proteomes" id="UP000309676"/>
    </source>
</evidence>
<evidence type="ECO:0000256" key="5">
    <source>
        <dbReference type="ARBA" id="ARBA00023163"/>
    </source>
</evidence>